<gene>
    <name evidence="2" type="ORF">LIER_39516</name>
</gene>
<protein>
    <submittedName>
        <fullName evidence="2">Uncharacterized protein</fullName>
    </submittedName>
</protein>
<evidence type="ECO:0000313" key="2">
    <source>
        <dbReference type="EMBL" id="GAA0163058.1"/>
    </source>
</evidence>
<sequence length="105" mass="11851">MVTSLDQRKSGGLLQISGTDQEQLHAKKKLLIDLQLRSPSPANSREDEASPAQTSSFFEQLRRPLVRTYVKQATNSRFRRPPAAPGTDLELRQPPLNSTNELNYF</sequence>
<feature type="region of interest" description="Disordered" evidence="1">
    <location>
        <begin position="72"/>
        <end position="105"/>
    </location>
</feature>
<dbReference type="EMBL" id="BAABME010021350">
    <property type="protein sequence ID" value="GAA0163058.1"/>
    <property type="molecule type" value="Genomic_DNA"/>
</dbReference>
<dbReference type="Proteomes" id="UP001454036">
    <property type="component" value="Unassembled WGS sequence"/>
</dbReference>
<accession>A0AAV3QHD5</accession>
<comment type="caution">
    <text evidence="2">The sequence shown here is derived from an EMBL/GenBank/DDBJ whole genome shotgun (WGS) entry which is preliminary data.</text>
</comment>
<feature type="region of interest" description="Disordered" evidence="1">
    <location>
        <begin position="36"/>
        <end position="58"/>
    </location>
</feature>
<proteinExistence type="predicted"/>
<name>A0AAV3QHD5_LITER</name>
<evidence type="ECO:0000256" key="1">
    <source>
        <dbReference type="SAM" id="MobiDB-lite"/>
    </source>
</evidence>
<feature type="compositionally biased region" description="Polar residues" evidence="1">
    <location>
        <begin position="95"/>
        <end position="105"/>
    </location>
</feature>
<evidence type="ECO:0000313" key="3">
    <source>
        <dbReference type="Proteomes" id="UP001454036"/>
    </source>
</evidence>
<keyword evidence="3" id="KW-1185">Reference proteome</keyword>
<organism evidence="2 3">
    <name type="scientific">Lithospermum erythrorhizon</name>
    <name type="common">Purple gromwell</name>
    <name type="synonym">Lithospermum officinale var. erythrorhizon</name>
    <dbReference type="NCBI Taxonomy" id="34254"/>
    <lineage>
        <taxon>Eukaryota</taxon>
        <taxon>Viridiplantae</taxon>
        <taxon>Streptophyta</taxon>
        <taxon>Embryophyta</taxon>
        <taxon>Tracheophyta</taxon>
        <taxon>Spermatophyta</taxon>
        <taxon>Magnoliopsida</taxon>
        <taxon>eudicotyledons</taxon>
        <taxon>Gunneridae</taxon>
        <taxon>Pentapetalae</taxon>
        <taxon>asterids</taxon>
        <taxon>lamiids</taxon>
        <taxon>Boraginales</taxon>
        <taxon>Boraginaceae</taxon>
        <taxon>Boraginoideae</taxon>
        <taxon>Lithospermeae</taxon>
        <taxon>Lithospermum</taxon>
    </lineage>
</organism>
<feature type="region of interest" description="Disordered" evidence="1">
    <location>
        <begin position="1"/>
        <end position="20"/>
    </location>
</feature>
<reference evidence="2 3" key="1">
    <citation type="submission" date="2024-01" db="EMBL/GenBank/DDBJ databases">
        <title>The complete chloroplast genome sequence of Lithospermum erythrorhizon: insights into the phylogenetic relationship among Boraginaceae species and the maternal lineages of purple gromwells.</title>
        <authorList>
            <person name="Okada T."/>
            <person name="Watanabe K."/>
        </authorList>
    </citation>
    <scope>NUCLEOTIDE SEQUENCE [LARGE SCALE GENOMIC DNA]</scope>
</reference>
<dbReference type="AlphaFoldDB" id="A0AAV3QHD5"/>